<dbReference type="Gene3D" id="2.40.30.10">
    <property type="entry name" value="Translation factors"/>
    <property type="match status" value="1"/>
</dbReference>
<dbReference type="KEGG" id="sbh:SBI_08500"/>
<dbReference type="PROSITE" id="PS51384">
    <property type="entry name" value="FAD_FR"/>
    <property type="match status" value="1"/>
</dbReference>
<dbReference type="Proteomes" id="UP000000377">
    <property type="component" value="Chromosome"/>
</dbReference>
<dbReference type="Pfam" id="PF08021">
    <property type="entry name" value="FAD_binding_9"/>
    <property type="match status" value="1"/>
</dbReference>
<dbReference type="AlphaFoldDB" id="D7BU69"/>
<protein>
    <submittedName>
        <fullName evidence="3">Siderophore-interacting protein</fullName>
    </submittedName>
</protein>
<dbReference type="InterPro" id="IPR017927">
    <property type="entry name" value="FAD-bd_FR_type"/>
</dbReference>
<dbReference type="STRING" id="749414.SBI_08500"/>
<evidence type="ECO:0000313" key="3">
    <source>
        <dbReference type="EMBL" id="ADI11618.1"/>
    </source>
</evidence>
<dbReference type="CDD" id="cd06193">
    <property type="entry name" value="siderophore_interacting"/>
    <property type="match status" value="1"/>
</dbReference>
<proteinExistence type="predicted"/>
<dbReference type="InterPro" id="IPR017938">
    <property type="entry name" value="Riboflavin_synthase-like_b-brl"/>
</dbReference>
<feature type="region of interest" description="Disordered" evidence="1">
    <location>
        <begin position="1"/>
        <end position="20"/>
    </location>
</feature>
<organism evidence="3 4">
    <name type="scientific">Streptomyces bingchenggensis (strain BCW-1)</name>
    <dbReference type="NCBI Taxonomy" id="749414"/>
    <lineage>
        <taxon>Bacteria</taxon>
        <taxon>Bacillati</taxon>
        <taxon>Actinomycetota</taxon>
        <taxon>Actinomycetes</taxon>
        <taxon>Kitasatosporales</taxon>
        <taxon>Streptomycetaceae</taxon>
        <taxon>Streptomyces</taxon>
    </lineage>
</organism>
<dbReference type="InterPro" id="IPR039374">
    <property type="entry name" value="SIP_fam"/>
</dbReference>
<name>D7BU69_STRBB</name>
<dbReference type="eggNOG" id="COG2375">
    <property type="taxonomic scope" value="Bacteria"/>
</dbReference>
<keyword evidence="4" id="KW-1185">Reference proteome</keyword>
<dbReference type="EMBL" id="CP002047">
    <property type="protein sequence ID" value="ADI11618.1"/>
    <property type="molecule type" value="Genomic_DNA"/>
</dbReference>
<dbReference type="GO" id="GO:0016491">
    <property type="term" value="F:oxidoreductase activity"/>
    <property type="evidence" value="ECO:0007669"/>
    <property type="project" value="InterPro"/>
</dbReference>
<accession>D7BU69</accession>
<evidence type="ECO:0000313" key="4">
    <source>
        <dbReference type="Proteomes" id="UP000000377"/>
    </source>
</evidence>
<evidence type="ECO:0000259" key="2">
    <source>
        <dbReference type="PROSITE" id="PS51384"/>
    </source>
</evidence>
<gene>
    <name evidence="3" type="ordered locus">SBI_08500</name>
</gene>
<dbReference type="PANTHER" id="PTHR30157">
    <property type="entry name" value="FERRIC REDUCTASE, NADPH-DEPENDENT"/>
    <property type="match status" value="1"/>
</dbReference>
<sequence length="300" mass="32588">MDQGGAVADRPARKTPQVNRARVARTERLTPHLTRVVLSGGSLAGFSAGECTDHYVKLLFPAEGVVYPEPFDLAKVRAEFPRDQWPRTRTYTVRAWDPAAQELTLDFVIHGDEGLAGPWAARAEPGEEILFLGPGGAYAPSPEAGWHLLIGDESALPAIAVALERLTEQPTGRPVHALIEVAGPEEELKLSVPDGAEITWLRRGGGPVGESLVTAVRALDFPSGQVHAFVHGEAGFVKQIRRYLRLERDVPREWLSISGYWRRGHDEDGWQASKREWNQQVEAEQEGGTGAESGAGAAAA</sequence>
<dbReference type="HOGENOM" id="CLU_040923_3_0_11"/>
<reference evidence="3 4" key="1">
    <citation type="journal article" date="2010" name="J. Bacteriol.">
        <title>Genome sequence of the milbemycin-producing bacterium Streptomyces bingchenggensis.</title>
        <authorList>
            <person name="Wang X.J."/>
            <person name="Yan Y.J."/>
            <person name="Zhang B."/>
            <person name="An J."/>
            <person name="Wang J.J."/>
            <person name="Tian J."/>
            <person name="Jiang L."/>
            <person name="Chen Y.H."/>
            <person name="Huang S.X."/>
            <person name="Yin M."/>
            <person name="Zhang J."/>
            <person name="Gao A.L."/>
            <person name="Liu C.X."/>
            <person name="Zhu Z.X."/>
            <person name="Xiang W.S."/>
        </authorList>
    </citation>
    <scope>NUCLEOTIDE SEQUENCE [LARGE SCALE GENOMIC DNA]</scope>
    <source>
        <strain evidence="3 4">BCW-1</strain>
    </source>
</reference>
<dbReference type="FunFam" id="2.40.30.10:FF:000131">
    <property type="entry name" value="NADPH-dependent ferric siderophore reductase"/>
    <property type="match status" value="1"/>
</dbReference>
<dbReference type="InterPro" id="IPR007037">
    <property type="entry name" value="SIP_rossman_dom"/>
</dbReference>
<dbReference type="Pfam" id="PF04954">
    <property type="entry name" value="SIP"/>
    <property type="match status" value="1"/>
</dbReference>
<feature type="region of interest" description="Disordered" evidence="1">
    <location>
        <begin position="272"/>
        <end position="300"/>
    </location>
</feature>
<dbReference type="InterPro" id="IPR013113">
    <property type="entry name" value="SIP_FAD-bd"/>
</dbReference>
<feature type="domain" description="FAD-binding FR-type" evidence="2">
    <location>
        <begin position="16"/>
        <end position="141"/>
    </location>
</feature>
<dbReference type="Gene3D" id="3.40.50.80">
    <property type="entry name" value="Nucleotide-binding domain of ferredoxin-NADP reductase (FNR) module"/>
    <property type="match status" value="1"/>
</dbReference>
<dbReference type="PANTHER" id="PTHR30157:SF0">
    <property type="entry name" value="NADPH-DEPENDENT FERRIC-CHELATE REDUCTASE"/>
    <property type="match status" value="1"/>
</dbReference>
<dbReference type="InterPro" id="IPR039261">
    <property type="entry name" value="FNR_nucleotide-bd"/>
</dbReference>
<dbReference type="SUPFAM" id="SSF63380">
    <property type="entry name" value="Riboflavin synthase domain-like"/>
    <property type="match status" value="1"/>
</dbReference>
<evidence type="ECO:0000256" key="1">
    <source>
        <dbReference type="SAM" id="MobiDB-lite"/>
    </source>
</evidence>
<dbReference type="PATRIC" id="fig|749414.3.peg.8746"/>